<keyword evidence="3" id="KW-1185">Reference proteome</keyword>
<evidence type="ECO:0000313" key="2">
    <source>
        <dbReference type="EMBL" id="GGQ69498.1"/>
    </source>
</evidence>
<feature type="region of interest" description="Disordered" evidence="1">
    <location>
        <begin position="1"/>
        <end position="22"/>
    </location>
</feature>
<organism evidence="2 3">
    <name type="scientific">Streptomyces ruber</name>
    <dbReference type="NCBI Taxonomy" id="83378"/>
    <lineage>
        <taxon>Bacteria</taxon>
        <taxon>Bacillati</taxon>
        <taxon>Actinomycetota</taxon>
        <taxon>Actinomycetes</taxon>
        <taxon>Kitasatosporales</taxon>
        <taxon>Streptomycetaceae</taxon>
        <taxon>Streptomyces</taxon>
    </lineage>
</organism>
<dbReference type="EMBL" id="BMQK01000010">
    <property type="protein sequence ID" value="GGQ69498.1"/>
    <property type="molecule type" value="Genomic_DNA"/>
</dbReference>
<dbReference type="AlphaFoldDB" id="A0A918ETJ9"/>
<reference evidence="2" key="1">
    <citation type="journal article" date="2014" name="Int. J. Syst. Evol. Microbiol.">
        <title>Complete genome sequence of Corynebacterium casei LMG S-19264T (=DSM 44701T), isolated from a smear-ripened cheese.</title>
        <authorList>
            <consortium name="US DOE Joint Genome Institute (JGI-PGF)"/>
            <person name="Walter F."/>
            <person name="Albersmeier A."/>
            <person name="Kalinowski J."/>
            <person name="Ruckert C."/>
        </authorList>
    </citation>
    <scope>NUCLEOTIDE SEQUENCE</scope>
    <source>
        <strain evidence="2">JCM 3131</strain>
    </source>
</reference>
<accession>A0A918ETJ9</accession>
<comment type="caution">
    <text evidence="2">The sequence shown here is derived from an EMBL/GenBank/DDBJ whole genome shotgun (WGS) entry which is preliminary data.</text>
</comment>
<sequence length="91" mass="9628">MHSSSTPGPEDRPCPESPKPPKGTATWMVLYALIQKVPACTERATWWARETSPVHTAPARPKSVALARAIASASASKASAPAGVRRPARRG</sequence>
<protein>
    <submittedName>
        <fullName evidence="2">Uncharacterized protein</fullName>
    </submittedName>
</protein>
<dbReference type="Proteomes" id="UP000620156">
    <property type="component" value="Unassembled WGS sequence"/>
</dbReference>
<reference evidence="2" key="2">
    <citation type="submission" date="2020-09" db="EMBL/GenBank/DDBJ databases">
        <authorList>
            <person name="Sun Q."/>
            <person name="Ohkuma M."/>
        </authorList>
    </citation>
    <scope>NUCLEOTIDE SEQUENCE</scope>
    <source>
        <strain evidence="2">JCM 3131</strain>
    </source>
</reference>
<feature type="compositionally biased region" description="Low complexity" evidence="1">
    <location>
        <begin position="71"/>
        <end position="85"/>
    </location>
</feature>
<gene>
    <name evidence="2" type="ORF">GCM10010145_44110</name>
</gene>
<feature type="region of interest" description="Disordered" evidence="1">
    <location>
        <begin position="71"/>
        <end position="91"/>
    </location>
</feature>
<evidence type="ECO:0000256" key="1">
    <source>
        <dbReference type="SAM" id="MobiDB-lite"/>
    </source>
</evidence>
<proteinExistence type="predicted"/>
<evidence type="ECO:0000313" key="3">
    <source>
        <dbReference type="Proteomes" id="UP000620156"/>
    </source>
</evidence>
<name>A0A918ETJ9_9ACTN</name>